<accession>A0A7W7MPB6</accession>
<sequence length="314" mass="34113">MTTLLDTDDLETAHRMLSLIYGVRRLAPADARSSLRVRQDDLGSFQLHHVTWGMNAEVTGDQMGCYYFGHMIDGGVTYQVGGDTITFSAGETFLCAYPDQPIQVASEGMNGHFVALDAALLAQVAATAPTRVAESVRFTARYPATGSGAAAWLDTCAYVRDTFVPEPVATSPLLLGGAARFLAAIALATFPNNALRDPTIEDRRDAHPRSLRRAVAFIDDNAHRDIGPADIAAAADVTIRSLQLAFRRHLDITPTAYLRRVRLSRAHQDLLAADPVTETVTAVAGRWGFPSHSRFATDYRAVYGTTPSHTLRRG</sequence>
<evidence type="ECO:0000256" key="1">
    <source>
        <dbReference type="ARBA" id="ARBA00023015"/>
    </source>
</evidence>
<dbReference type="InterPro" id="IPR050204">
    <property type="entry name" value="AraC_XylS_family_regulators"/>
</dbReference>
<keyword evidence="1" id="KW-0805">Transcription regulation</keyword>
<organism evidence="5 6">
    <name type="scientific">Actinoplanes digitatis</name>
    <dbReference type="NCBI Taxonomy" id="1868"/>
    <lineage>
        <taxon>Bacteria</taxon>
        <taxon>Bacillati</taxon>
        <taxon>Actinomycetota</taxon>
        <taxon>Actinomycetes</taxon>
        <taxon>Micromonosporales</taxon>
        <taxon>Micromonosporaceae</taxon>
        <taxon>Actinoplanes</taxon>
    </lineage>
</organism>
<dbReference type="GO" id="GO:0043565">
    <property type="term" value="F:sequence-specific DNA binding"/>
    <property type="evidence" value="ECO:0007669"/>
    <property type="project" value="InterPro"/>
</dbReference>
<reference evidence="5 6" key="1">
    <citation type="submission" date="2020-08" db="EMBL/GenBank/DDBJ databases">
        <title>Sequencing the genomes of 1000 actinobacteria strains.</title>
        <authorList>
            <person name="Klenk H.-P."/>
        </authorList>
    </citation>
    <scope>NUCLEOTIDE SEQUENCE [LARGE SCALE GENOMIC DNA]</scope>
    <source>
        <strain evidence="5 6">DSM 43149</strain>
    </source>
</reference>
<dbReference type="PROSITE" id="PS01124">
    <property type="entry name" value="HTH_ARAC_FAMILY_2"/>
    <property type="match status" value="1"/>
</dbReference>
<dbReference type="RefSeq" id="WP_203709074.1">
    <property type="nucleotide sequence ID" value="NZ_BOMK01000002.1"/>
</dbReference>
<gene>
    <name evidence="5" type="ORF">BJ971_002534</name>
</gene>
<evidence type="ECO:0000313" key="5">
    <source>
        <dbReference type="EMBL" id="MBB4761978.1"/>
    </source>
</evidence>
<comment type="caution">
    <text evidence="5">The sequence shown here is derived from an EMBL/GenBank/DDBJ whole genome shotgun (WGS) entry which is preliminary data.</text>
</comment>
<dbReference type="GO" id="GO:0003700">
    <property type="term" value="F:DNA-binding transcription factor activity"/>
    <property type="evidence" value="ECO:0007669"/>
    <property type="project" value="InterPro"/>
</dbReference>
<evidence type="ECO:0000259" key="4">
    <source>
        <dbReference type="PROSITE" id="PS01124"/>
    </source>
</evidence>
<dbReference type="EMBL" id="JACHNH010000001">
    <property type="protein sequence ID" value="MBB4761978.1"/>
    <property type="molecule type" value="Genomic_DNA"/>
</dbReference>
<proteinExistence type="predicted"/>
<dbReference type="PANTHER" id="PTHR46796">
    <property type="entry name" value="HTH-TYPE TRANSCRIPTIONAL ACTIVATOR RHAS-RELATED"/>
    <property type="match status" value="1"/>
</dbReference>
<dbReference type="InterPro" id="IPR009057">
    <property type="entry name" value="Homeodomain-like_sf"/>
</dbReference>
<dbReference type="SUPFAM" id="SSF46689">
    <property type="entry name" value="Homeodomain-like"/>
    <property type="match status" value="2"/>
</dbReference>
<evidence type="ECO:0000256" key="3">
    <source>
        <dbReference type="ARBA" id="ARBA00023163"/>
    </source>
</evidence>
<evidence type="ECO:0000313" key="6">
    <source>
        <dbReference type="Proteomes" id="UP000578112"/>
    </source>
</evidence>
<keyword evidence="3" id="KW-0804">Transcription</keyword>
<dbReference type="Proteomes" id="UP000578112">
    <property type="component" value="Unassembled WGS sequence"/>
</dbReference>
<protein>
    <submittedName>
        <fullName evidence="5">AraC-like DNA-binding protein</fullName>
    </submittedName>
</protein>
<dbReference type="InterPro" id="IPR018060">
    <property type="entry name" value="HTH_AraC"/>
</dbReference>
<dbReference type="AlphaFoldDB" id="A0A7W7MPB6"/>
<dbReference type="Pfam" id="PF12833">
    <property type="entry name" value="HTH_18"/>
    <property type="match status" value="1"/>
</dbReference>
<dbReference type="SMART" id="SM00342">
    <property type="entry name" value="HTH_ARAC"/>
    <property type="match status" value="1"/>
</dbReference>
<name>A0A7W7MPB6_9ACTN</name>
<keyword evidence="2 5" id="KW-0238">DNA-binding</keyword>
<evidence type="ECO:0000256" key="2">
    <source>
        <dbReference type="ARBA" id="ARBA00023125"/>
    </source>
</evidence>
<dbReference type="PANTHER" id="PTHR46796:SF12">
    <property type="entry name" value="HTH-TYPE DNA-BINDING TRANSCRIPTIONAL ACTIVATOR EUTR"/>
    <property type="match status" value="1"/>
</dbReference>
<dbReference type="Gene3D" id="1.10.10.60">
    <property type="entry name" value="Homeodomain-like"/>
    <property type="match status" value="1"/>
</dbReference>
<feature type="domain" description="HTH araC/xylS-type" evidence="4">
    <location>
        <begin position="212"/>
        <end position="313"/>
    </location>
</feature>
<keyword evidence="6" id="KW-1185">Reference proteome</keyword>